<reference evidence="3 4" key="1">
    <citation type="submission" date="2016-10" db="EMBL/GenBank/DDBJ databases">
        <authorList>
            <person name="de Groot N.N."/>
        </authorList>
    </citation>
    <scope>NUCLEOTIDE SEQUENCE [LARGE SCALE GENOMIC DNA]</scope>
    <source>
        <strain evidence="3 4">DSM 18438</strain>
    </source>
</reference>
<evidence type="ECO:0000256" key="1">
    <source>
        <dbReference type="SAM" id="Phobius"/>
    </source>
</evidence>
<dbReference type="OrthoDB" id="7852375at2"/>
<dbReference type="Pfam" id="PF06094">
    <property type="entry name" value="GGACT"/>
    <property type="match status" value="1"/>
</dbReference>
<dbReference type="InterPro" id="IPR013024">
    <property type="entry name" value="GGCT-like"/>
</dbReference>
<dbReference type="InterPro" id="IPR036568">
    <property type="entry name" value="GGCT-like_sf"/>
</dbReference>
<keyword evidence="1" id="KW-1133">Transmembrane helix</keyword>
<accession>A0A1I1JI65</accession>
<dbReference type="InterPro" id="IPR009288">
    <property type="entry name" value="AIG2-like_dom"/>
</dbReference>
<keyword evidence="3" id="KW-0808">Transferase</keyword>
<evidence type="ECO:0000313" key="4">
    <source>
        <dbReference type="Proteomes" id="UP000199058"/>
    </source>
</evidence>
<evidence type="ECO:0000259" key="2">
    <source>
        <dbReference type="Pfam" id="PF06094"/>
    </source>
</evidence>
<protein>
    <submittedName>
        <fullName evidence="3">Gamma-glutamyl cyclotransferase, AIG2-like</fullName>
    </submittedName>
</protein>
<dbReference type="RefSeq" id="WP_091964981.1">
    <property type="nucleotide sequence ID" value="NZ_FOLH01000007.1"/>
</dbReference>
<dbReference type="Proteomes" id="UP000199058">
    <property type="component" value="Unassembled WGS sequence"/>
</dbReference>
<dbReference type="STRING" id="1122252.SAMN05660443_2818"/>
<sequence>MRKGKYRLSRTQTLISLFAILPLLLASYWWLIWQSPWLFQPPADFYLEEVTETQKVFAYGTLKSPWVRMVVTRRISAGEPARLAGFEREALNLVEADLDTYVEGIVFEATPAELNRLDRYERIGIRYERRLHQLDNGQEAWVYHLLGLGGDTNQ</sequence>
<keyword evidence="1" id="KW-0812">Transmembrane</keyword>
<feature type="domain" description="Gamma-glutamylcyclotransferase AIG2-like" evidence="2">
    <location>
        <begin position="56"/>
        <end position="145"/>
    </location>
</feature>
<dbReference type="Gene3D" id="3.10.490.10">
    <property type="entry name" value="Gamma-glutamyl cyclotransferase-like"/>
    <property type="match status" value="1"/>
</dbReference>
<gene>
    <name evidence="3" type="ORF">SAMN05660443_2818</name>
</gene>
<dbReference type="SUPFAM" id="SSF110857">
    <property type="entry name" value="Gamma-glutamyl cyclotransferase-like"/>
    <property type="match status" value="1"/>
</dbReference>
<dbReference type="CDD" id="cd06661">
    <property type="entry name" value="GGCT_like"/>
    <property type="match status" value="1"/>
</dbReference>
<keyword evidence="1" id="KW-0472">Membrane</keyword>
<feature type="transmembrane region" description="Helical" evidence="1">
    <location>
        <begin position="12"/>
        <end position="33"/>
    </location>
</feature>
<dbReference type="AlphaFoldDB" id="A0A1I1JI65"/>
<proteinExistence type="predicted"/>
<evidence type="ECO:0000313" key="3">
    <source>
        <dbReference type="EMBL" id="SFC48309.1"/>
    </source>
</evidence>
<dbReference type="GO" id="GO:0016740">
    <property type="term" value="F:transferase activity"/>
    <property type="evidence" value="ECO:0007669"/>
    <property type="project" value="UniProtKB-KW"/>
</dbReference>
<keyword evidence="4" id="KW-1185">Reference proteome</keyword>
<name>A0A1I1JI65_9GAMM</name>
<organism evidence="3 4">
    <name type="scientific">Marinospirillum celere</name>
    <dbReference type="NCBI Taxonomy" id="1122252"/>
    <lineage>
        <taxon>Bacteria</taxon>
        <taxon>Pseudomonadati</taxon>
        <taxon>Pseudomonadota</taxon>
        <taxon>Gammaproteobacteria</taxon>
        <taxon>Oceanospirillales</taxon>
        <taxon>Oceanospirillaceae</taxon>
        <taxon>Marinospirillum</taxon>
    </lineage>
</organism>
<dbReference type="EMBL" id="FOLH01000007">
    <property type="protein sequence ID" value="SFC48309.1"/>
    <property type="molecule type" value="Genomic_DNA"/>
</dbReference>